<keyword evidence="4" id="KW-0808">Transferase</keyword>
<dbReference type="CDD" id="cd01647">
    <property type="entry name" value="RT_LTR"/>
    <property type="match status" value="1"/>
</dbReference>
<feature type="transmembrane region" description="Helical" evidence="1">
    <location>
        <begin position="502"/>
        <end position="520"/>
    </location>
</feature>
<dbReference type="Pfam" id="PF07727">
    <property type="entry name" value="RVT_2"/>
    <property type="match status" value="1"/>
</dbReference>
<dbReference type="InterPro" id="IPR013103">
    <property type="entry name" value="RVT_2"/>
</dbReference>
<sequence length="537" mass="61175">MLEVRMWREPTRLATTRENHIMDRCLSVTSVSFTMKGLASWEVQQGWEFDPRLQGHYRSDCPKLKDQNRGNKAGNKNGVGEAKGKAYVLGGGDAKPSSNVVKGTFLLNNHYASEIFDLGADRSFMSTTFSTLLDITPDTLDVSYAVELADGRIFETNTILRGCTLGLLGHPFNIDQMPVELGSFDVIFGMDWLANHHAMIVFTKKEIENESKEKRLEDVLTVRDFPKVFLEDLPGLPPTRQVEFQIDLVPGVAPVARAPYRLAPTKQQELSTQLQELSNKGFIRPSSSPWGAPVLFVKKKDVYFRMCIDYRKLNKLTVKNRYPLPRIDDLFDQLHGSRVYSKIDLRSGYHQLRVREEDIPKISFRTRYGHYEFQVMPFGLTNAPAIFMDLMNRVKTDEFGKVLKNKARLVAQGFMQEKGIDFEKSFAPVARIEAIRIFDNPSHVYKLKKALYGLKQAPRAWYDMLSSFLISQHFSKGAVDPTLFTRKAGNDLLLVQIYIDDIIFASTNTALCYVFANLLTTKFKMSMMGKMSFFLGL</sequence>
<evidence type="ECO:0000259" key="2">
    <source>
        <dbReference type="Pfam" id="PF00078"/>
    </source>
</evidence>
<dbReference type="Pfam" id="PF08284">
    <property type="entry name" value="RVP_2"/>
    <property type="match status" value="1"/>
</dbReference>
<dbReference type="InterPro" id="IPR043128">
    <property type="entry name" value="Rev_trsase/Diguanyl_cyclase"/>
</dbReference>
<feature type="domain" description="Reverse transcriptase Ty1/copia-type" evidence="3">
    <location>
        <begin position="440"/>
        <end position="537"/>
    </location>
</feature>
<keyword evidence="4" id="KW-0548">Nucleotidyltransferase</keyword>
<dbReference type="GO" id="GO:0003964">
    <property type="term" value="F:RNA-directed DNA polymerase activity"/>
    <property type="evidence" value="ECO:0007669"/>
    <property type="project" value="UniProtKB-KW"/>
</dbReference>
<keyword evidence="4" id="KW-0695">RNA-directed DNA polymerase</keyword>
<dbReference type="Gene3D" id="2.40.70.10">
    <property type="entry name" value="Acid Proteases"/>
    <property type="match status" value="1"/>
</dbReference>
<evidence type="ECO:0000256" key="1">
    <source>
        <dbReference type="SAM" id="Phobius"/>
    </source>
</evidence>
<reference evidence="4" key="2">
    <citation type="submission" date="2022-01" db="EMBL/GenBank/DDBJ databases">
        <authorList>
            <person name="Yamashiro T."/>
            <person name="Shiraishi A."/>
            <person name="Satake H."/>
            <person name="Nakayama K."/>
        </authorList>
    </citation>
    <scope>NUCLEOTIDE SEQUENCE</scope>
</reference>
<dbReference type="InterPro" id="IPR021109">
    <property type="entry name" value="Peptidase_aspartic_dom_sf"/>
</dbReference>
<dbReference type="Proteomes" id="UP001151760">
    <property type="component" value="Unassembled WGS sequence"/>
</dbReference>
<keyword evidence="5" id="KW-1185">Reference proteome</keyword>
<reference evidence="4" key="1">
    <citation type="journal article" date="2022" name="Int. J. Mol. Sci.">
        <title>Draft Genome of Tanacetum Coccineum: Genomic Comparison of Closely Related Tanacetum-Family Plants.</title>
        <authorList>
            <person name="Yamashiro T."/>
            <person name="Shiraishi A."/>
            <person name="Nakayama K."/>
            <person name="Satake H."/>
        </authorList>
    </citation>
    <scope>NUCLEOTIDE SEQUENCE</scope>
</reference>
<dbReference type="SUPFAM" id="SSF50630">
    <property type="entry name" value="Acid proteases"/>
    <property type="match status" value="1"/>
</dbReference>
<evidence type="ECO:0000313" key="4">
    <source>
        <dbReference type="EMBL" id="GJT24783.1"/>
    </source>
</evidence>
<keyword evidence="1" id="KW-1133">Transmembrane helix</keyword>
<dbReference type="Pfam" id="PF00078">
    <property type="entry name" value="RVT_1"/>
    <property type="match status" value="1"/>
</dbReference>
<gene>
    <name evidence="4" type="ORF">Tco_0894720</name>
</gene>
<protein>
    <submittedName>
        <fullName evidence="4">Reverse transcriptase domain-containing protein</fullName>
    </submittedName>
</protein>
<name>A0ABQ5CF69_9ASTR</name>
<organism evidence="4 5">
    <name type="scientific">Tanacetum coccineum</name>
    <dbReference type="NCBI Taxonomy" id="301880"/>
    <lineage>
        <taxon>Eukaryota</taxon>
        <taxon>Viridiplantae</taxon>
        <taxon>Streptophyta</taxon>
        <taxon>Embryophyta</taxon>
        <taxon>Tracheophyta</taxon>
        <taxon>Spermatophyta</taxon>
        <taxon>Magnoliopsida</taxon>
        <taxon>eudicotyledons</taxon>
        <taxon>Gunneridae</taxon>
        <taxon>Pentapetalae</taxon>
        <taxon>asterids</taxon>
        <taxon>campanulids</taxon>
        <taxon>Asterales</taxon>
        <taxon>Asteraceae</taxon>
        <taxon>Asteroideae</taxon>
        <taxon>Anthemideae</taxon>
        <taxon>Anthemidinae</taxon>
        <taxon>Tanacetum</taxon>
    </lineage>
</organism>
<dbReference type="InterPro" id="IPR000477">
    <property type="entry name" value="RT_dom"/>
</dbReference>
<dbReference type="InterPro" id="IPR043502">
    <property type="entry name" value="DNA/RNA_pol_sf"/>
</dbReference>
<accession>A0ABQ5CF69</accession>
<keyword evidence="1" id="KW-0812">Transmembrane</keyword>
<keyword evidence="1" id="KW-0472">Membrane</keyword>
<evidence type="ECO:0000313" key="5">
    <source>
        <dbReference type="Proteomes" id="UP001151760"/>
    </source>
</evidence>
<dbReference type="CDD" id="cd00303">
    <property type="entry name" value="retropepsin_like"/>
    <property type="match status" value="1"/>
</dbReference>
<dbReference type="EMBL" id="BQNB010014163">
    <property type="protein sequence ID" value="GJT24783.1"/>
    <property type="molecule type" value="Genomic_DNA"/>
</dbReference>
<proteinExistence type="predicted"/>
<comment type="caution">
    <text evidence="4">The sequence shown here is derived from an EMBL/GenBank/DDBJ whole genome shotgun (WGS) entry which is preliminary data.</text>
</comment>
<dbReference type="PANTHER" id="PTHR15503">
    <property type="entry name" value="LDOC1 RELATED"/>
    <property type="match status" value="1"/>
</dbReference>
<feature type="domain" description="Reverse transcriptase" evidence="2">
    <location>
        <begin position="297"/>
        <end position="394"/>
    </location>
</feature>
<dbReference type="Gene3D" id="3.30.70.270">
    <property type="match status" value="1"/>
</dbReference>
<dbReference type="SUPFAM" id="SSF56672">
    <property type="entry name" value="DNA/RNA polymerases"/>
    <property type="match status" value="2"/>
</dbReference>
<evidence type="ECO:0000259" key="3">
    <source>
        <dbReference type="Pfam" id="PF07727"/>
    </source>
</evidence>
<dbReference type="PANTHER" id="PTHR15503:SF45">
    <property type="entry name" value="RNA-DIRECTED DNA POLYMERASE HOMOLOG"/>
    <property type="match status" value="1"/>
</dbReference>
<dbReference type="Gene3D" id="3.10.10.10">
    <property type="entry name" value="HIV Type 1 Reverse Transcriptase, subunit A, domain 1"/>
    <property type="match status" value="1"/>
</dbReference>
<dbReference type="InterPro" id="IPR032567">
    <property type="entry name" value="RTL1-rel"/>
</dbReference>